<evidence type="ECO:0000256" key="3">
    <source>
        <dbReference type="ARBA" id="ARBA00022801"/>
    </source>
</evidence>
<gene>
    <name evidence="8" type="ORF">GCM10011340_17420</name>
</gene>
<name>A0ABQ3I476_9BACT</name>
<evidence type="ECO:0000313" key="8">
    <source>
        <dbReference type="EMBL" id="GHE62683.1"/>
    </source>
</evidence>
<dbReference type="PANTHER" id="PTHR22726:SF1">
    <property type="entry name" value="METALLOENDOPEPTIDASE OMA1, MITOCHONDRIAL"/>
    <property type="match status" value="1"/>
</dbReference>
<evidence type="ECO:0000256" key="6">
    <source>
        <dbReference type="RuleBase" id="RU003983"/>
    </source>
</evidence>
<dbReference type="EMBL" id="BNAG01000002">
    <property type="protein sequence ID" value="GHE62683.1"/>
    <property type="molecule type" value="Genomic_DNA"/>
</dbReference>
<comment type="similarity">
    <text evidence="6">Belongs to the peptidase M48 family.</text>
</comment>
<organism evidence="8 9">
    <name type="scientific">Roseivirga thermotolerans</name>
    <dbReference type="NCBI Taxonomy" id="1758176"/>
    <lineage>
        <taxon>Bacteria</taxon>
        <taxon>Pseudomonadati</taxon>
        <taxon>Bacteroidota</taxon>
        <taxon>Cytophagia</taxon>
        <taxon>Cytophagales</taxon>
        <taxon>Roseivirgaceae</taxon>
        <taxon>Roseivirga</taxon>
    </lineage>
</organism>
<accession>A0ABQ3I476</accession>
<keyword evidence="4 6" id="KW-0862">Zinc</keyword>
<protein>
    <submittedName>
        <fullName evidence="8">Peptidase M48</fullName>
    </submittedName>
</protein>
<keyword evidence="2" id="KW-0479">Metal-binding</keyword>
<dbReference type="PANTHER" id="PTHR22726">
    <property type="entry name" value="METALLOENDOPEPTIDASE OMA1"/>
    <property type="match status" value="1"/>
</dbReference>
<dbReference type="InterPro" id="IPR001915">
    <property type="entry name" value="Peptidase_M48"/>
</dbReference>
<keyword evidence="5 6" id="KW-0482">Metalloprotease</keyword>
<evidence type="ECO:0000259" key="7">
    <source>
        <dbReference type="Pfam" id="PF01435"/>
    </source>
</evidence>
<keyword evidence="9" id="KW-1185">Reference proteome</keyword>
<reference evidence="9" key="1">
    <citation type="journal article" date="2019" name="Int. J. Syst. Evol. Microbiol.">
        <title>The Global Catalogue of Microorganisms (GCM) 10K type strain sequencing project: providing services to taxonomists for standard genome sequencing and annotation.</title>
        <authorList>
            <consortium name="The Broad Institute Genomics Platform"/>
            <consortium name="The Broad Institute Genome Sequencing Center for Infectious Disease"/>
            <person name="Wu L."/>
            <person name="Ma J."/>
        </authorList>
    </citation>
    <scope>NUCLEOTIDE SEQUENCE [LARGE SCALE GENOMIC DNA]</scope>
    <source>
        <strain evidence="9">CGMCC 1.15111</strain>
    </source>
</reference>
<dbReference type="RefSeq" id="WP_189629839.1">
    <property type="nucleotide sequence ID" value="NZ_BNAG01000002.1"/>
</dbReference>
<dbReference type="CDD" id="cd07331">
    <property type="entry name" value="M48C_Oma1_like"/>
    <property type="match status" value="1"/>
</dbReference>
<evidence type="ECO:0000256" key="4">
    <source>
        <dbReference type="ARBA" id="ARBA00022833"/>
    </source>
</evidence>
<keyword evidence="3 6" id="KW-0378">Hydrolase</keyword>
<sequence>MKATLKTRFAVLIFTLMVGIWACTTVPITGRKQMTGLIGNQQVIAMSADTYKQVMDSVKLSDNVQQTQMIKRVGGRIQQAVEKYLADNGKADLLEGFNWEFNLIDNDTTVNAWAMPGGKVAFYTGILPICKDDLGVAVVMGHEVAHAVAKHGQERMNNAYAKQIGLSIGAVALGQDPTLGQRLVFQAVGLGSELGMLAFSRTHESEADELGLIFMAIAGYDPSEAPKFWERMSANSGGQAPPEFLSTHPSHETRIERLNAKLPEAMEYYRNSEMK</sequence>
<dbReference type="Gene3D" id="3.30.2010.10">
    <property type="entry name" value="Metalloproteases ('zincins'), catalytic domain"/>
    <property type="match status" value="1"/>
</dbReference>
<keyword evidence="1 6" id="KW-0645">Protease</keyword>
<proteinExistence type="inferred from homology"/>
<dbReference type="InterPro" id="IPR051156">
    <property type="entry name" value="Mito/Outer_Membr_Metalloprot"/>
</dbReference>
<evidence type="ECO:0000256" key="1">
    <source>
        <dbReference type="ARBA" id="ARBA00022670"/>
    </source>
</evidence>
<comment type="caution">
    <text evidence="8">The sequence shown here is derived from an EMBL/GenBank/DDBJ whole genome shotgun (WGS) entry which is preliminary data.</text>
</comment>
<comment type="cofactor">
    <cofactor evidence="6">
        <name>Zn(2+)</name>
        <dbReference type="ChEBI" id="CHEBI:29105"/>
    </cofactor>
    <text evidence="6">Binds 1 zinc ion per subunit.</text>
</comment>
<evidence type="ECO:0000256" key="2">
    <source>
        <dbReference type="ARBA" id="ARBA00022723"/>
    </source>
</evidence>
<evidence type="ECO:0000256" key="5">
    <source>
        <dbReference type="ARBA" id="ARBA00023049"/>
    </source>
</evidence>
<evidence type="ECO:0000313" key="9">
    <source>
        <dbReference type="Proteomes" id="UP000658258"/>
    </source>
</evidence>
<dbReference type="Pfam" id="PF01435">
    <property type="entry name" value="Peptidase_M48"/>
    <property type="match status" value="1"/>
</dbReference>
<feature type="domain" description="Peptidase M48" evidence="7">
    <location>
        <begin position="76"/>
        <end position="260"/>
    </location>
</feature>
<dbReference type="Proteomes" id="UP000658258">
    <property type="component" value="Unassembled WGS sequence"/>
</dbReference>